<accession>A0A5J4VCL2</accession>
<dbReference type="EMBL" id="SNRW01008013">
    <property type="protein sequence ID" value="KAA6380253.1"/>
    <property type="molecule type" value="Genomic_DNA"/>
</dbReference>
<protein>
    <submittedName>
        <fullName evidence="1">Uncharacterized protein</fullName>
    </submittedName>
</protein>
<gene>
    <name evidence="1" type="ORF">EZS28_024223</name>
</gene>
<dbReference type="AlphaFoldDB" id="A0A5J4VCL2"/>
<organism evidence="1 2">
    <name type="scientific">Streblomastix strix</name>
    <dbReference type="NCBI Taxonomy" id="222440"/>
    <lineage>
        <taxon>Eukaryota</taxon>
        <taxon>Metamonada</taxon>
        <taxon>Preaxostyla</taxon>
        <taxon>Oxymonadida</taxon>
        <taxon>Streblomastigidae</taxon>
        <taxon>Streblomastix</taxon>
    </lineage>
</organism>
<evidence type="ECO:0000313" key="1">
    <source>
        <dbReference type="EMBL" id="KAA6380253.1"/>
    </source>
</evidence>
<proteinExistence type="predicted"/>
<evidence type="ECO:0000313" key="2">
    <source>
        <dbReference type="Proteomes" id="UP000324800"/>
    </source>
</evidence>
<dbReference type="Proteomes" id="UP000324800">
    <property type="component" value="Unassembled WGS sequence"/>
</dbReference>
<comment type="caution">
    <text evidence="1">The sequence shown here is derived from an EMBL/GenBank/DDBJ whole genome shotgun (WGS) entry which is preliminary data.</text>
</comment>
<reference evidence="1 2" key="1">
    <citation type="submission" date="2019-03" db="EMBL/GenBank/DDBJ databases">
        <title>Single cell metagenomics reveals metabolic interactions within the superorganism composed of flagellate Streblomastix strix and complex community of Bacteroidetes bacteria on its surface.</title>
        <authorList>
            <person name="Treitli S.C."/>
            <person name="Kolisko M."/>
            <person name="Husnik F."/>
            <person name="Keeling P."/>
            <person name="Hampl V."/>
        </authorList>
    </citation>
    <scope>NUCLEOTIDE SEQUENCE [LARGE SCALE GENOMIC DNA]</scope>
    <source>
        <strain evidence="1">ST1C</strain>
    </source>
</reference>
<name>A0A5J4VCL2_9EUKA</name>
<sequence>MTKKSRAPDLAGTLQPREISVEISYWNREEKRIDEGGYSEDGGKNWRIDIQRKREWNWRENKKIYINLETVKERRFHKL</sequence>